<feature type="region of interest" description="Disordered" evidence="1">
    <location>
        <begin position="1"/>
        <end position="26"/>
    </location>
</feature>
<dbReference type="AlphaFoldDB" id="A0AAD4PUC5"/>
<comment type="caution">
    <text evidence="2">The sequence shown here is derived from an EMBL/GenBank/DDBJ whole genome shotgun (WGS) entry which is preliminary data.</text>
</comment>
<dbReference type="GeneID" id="70249122"/>
<evidence type="ECO:0000313" key="3">
    <source>
        <dbReference type="Proteomes" id="UP001201262"/>
    </source>
</evidence>
<name>A0AAD4PUC5_9EURO</name>
<keyword evidence="3" id="KW-1185">Reference proteome</keyword>
<dbReference type="GO" id="GO:0008168">
    <property type="term" value="F:methyltransferase activity"/>
    <property type="evidence" value="ECO:0007669"/>
    <property type="project" value="UniProtKB-KW"/>
</dbReference>
<dbReference type="GO" id="GO:0032259">
    <property type="term" value="P:methylation"/>
    <property type="evidence" value="ECO:0007669"/>
    <property type="project" value="UniProtKB-KW"/>
</dbReference>
<dbReference type="SUPFAM" id="SSF53335">
    <property type="entry name" value="S-adenosyl-L-methionine-dependent methyltransferases"/>
    <property type="match status" value="1"/>
</dbReference>
<sequence length="339" mass="38454">MADLGFPDEPSSGHVEVDRQATENDSVYGDELSNYTTSLTSSVYNYRRENGRTYHGYQDGEYLFPNDEDESDRLDIVHEMTLTMMGRRLYLAPIGSSPRRVVDLGTGTGIWPIEFGDQHPSAEVLGVDLSPTQPSLVPPNVRFLVDDIEKPWLYSQAFDFVHVRGLACCVKDYANLIRQAYDNTAPGQWVEFQDWDTNLVSEDGSTNNTFLEQYYNVVLGSFQKAGYVNRPGLHLEQWLRDTGFENVHVRKYPVPLGTWPKDKHLKKVGAWNFLQAESGFESAAMAVLTRNEGWSRDEVTVLVAKARQDVKNREIHSLFYFYVAYGQKPGKSSSVDTSH</sequence>
<dbReference type="RefSeq" id="XP_046065574.1">
    <property type="nucleotide sequence ID" value="XM_046218835.1"/>
</dbReference>
<accession>A0AAD4PUC5</accession>
<keyword evidence="2" id="KW-0808">Transferase</keyword>
<organism evidence="2 3">
    <name type="scientific">Talaromyces proteolyticus</name>
    <dbReference type="NCBI Taxonomy" id="1131652"/>
    <lineage>
        <taxon>Eukaryota</taxon>
        <taxon>Fungi</taxon>
        <taxon>Dikarya</taxon>
        <taxon>Ascomycota</taxon>
        <taxon>Pezizomycotina</taxon>
        <taxon>Eurotiomycetes</taxon>
        <taxon>Eurotiomycetidae</taxon>
        <taxon>Eurotiales</taxon>
        <taxon>Trichocomaceae</taxon>
        <taxon>Talaromyces</taxon>
        <taxon>Talaromyces sect. Bacilispori</taxon>
    </lineage>
</organism>
<dbReference type="InterPro" id="IPR029063">
    <property type="entry name" value="SAM-dependent_MTases_sf"/>
</dbReference>
<dbReference type="PANTHER" id="PTHR43591">
    <property type="entry name" value="METHYLTRANSFERASE"/>
    <property type="match status" value="1"/>
</dbReference>
<proteinExistence type="predicted"/>
<dbReference type="Proteomes" id="UP001201262">
    <property type="component" value="Unassembled WGS sequence"/>
</dbReference>
<dbReference type="PANTHER" id="PTHR43591:SF10">
    <property type="entry name" value="ABC TRANSMEMBRANE TYPE-1 DOMAIN-CONTAINING PROTEIN-RELATED"/>
    <property type="match status" value="1"/>
</dbReference>
<dbReference type="Pfam" id="PF13489">
    <property type="entry name" value="Methyltransf_23"/>
    <property type="match status" value="1"/>
</dbReference>
<gene>
    <name evidence="2" type="ORF">BGW36DRAFT_402160</name>
</gene>
<dbReference type="EMBL" id="JAJTJA010000016">
    <property type="protein sequence ID" value="KAH8689148.1"/>
    <property type="molecule type" value="Genomic_DNA"/>
</dbReference>
<dbReference type="Gene3D" id="3.40.50.150">
    <property type="entry name" value="Vaccinia Virus protein VP39"/>
    <property type="match status" value="1"/>
</dbReference>
<evidence type="ECO:0000313" key="2">
    <source>
        <dbReference type="EMBL" id="KAH8689148.1"/>
    </source>
</evidence>
<dbReference type="CDD" id="cd02440">
    <property type="entry name" value="AdoMet_MTases"/>
    <property type="match status" value="1"/>
</dbReference>
<evidence type="ECO:0000256" key="1">
    <source>
        <dbReference type="SAM" id="MobiDB-lite"/>
    </source>
</evidence>
<protein>
    <submittedName>
        <fullName evidence="2">S-adenosyl-L-methionine-dependent methyltransferase</fullName>
    </submittedName>
</protein>
<reference evidence="2" key="1">
    <citation type="submission" date="2021-12" db="EMBL/GenBank/DDBJ databases">
        <title>Convergent genome expansion in fungi linked to evolution of root-endophyte symbiosis.</title>
        <authorList>
            <consortium name="DOE Joint Genome Institute"/>
            <person name="Ke Y.-H."/>
            <person name="Bonito G."/>
            <person name="Liao H.-L."/>
            <person name="Looney B."/>
            <person name="Rojas-Flechas A."/>
            <person name="Nash J."/>
            <person name="Hameed K."/>
            <person name="Schadt C."/>
            <person name="Martin F."/>
            <person name="Crous P.W."/>
            <person name="Miettinen O."/>
            <person name="Magnuson J.K."/>
            <person name="Labbe J."/>
            <person name="Jacobson D."/>
            <person name="Doktycz M.J."/>
            <person name="Veneault-Fourrey C."/>
            <person name="Kuo A."/>
            <person name="Mondo S."/>
            <person name="Calhoun S."/>
            <person name="Riley R."/>
            <person name="Ohm R."/>
            <person name="LaButti K."/>
            <person name="Andreopoulos B."/>
            <person name="Pangilinan J."/>
            <person name="Nolan M."/>
            <person name="Tritt A."/>
            <person name="Clum A."/>
            <person name="Lipzen A."/>
            <person name="Daum C."/>
            <person name="Barry K."/>
            <person name="Grigoriev I.V."/>
            <person name="Vilgalys R."/>
        </authorList>
    </citation>
    <scope>NUCLEOTIDE SEQUENCE</scope>
    <source>
        <strain evidence="2">PMI_201</strain>
    </source>
</reference>
<keyword evidence="2" id="KW-0489">Methyltransferase</keyword>